<dbReference type="SUPFAM" id="SSF51182">
    <property type="entry name" value="RmlC-like cupins"/>
    <property type="match status" value="1"/>
</dbReference>
<dbReference type="eggNOG" id="COG1917">
    <property type="taxonomic scope" value="Bacteria"/>
</dbReference>
<protein>
    <recommendedName>
        <fullName evidence="1">ChrR-like cupin domain-containing protein</fullName>
    </recommendedName>
</protein>
<name>D3F6Y0_CONWI</name>
<dbReference type="EMBL" id="CP001854">
    <property type="protein sequence ID" value="ADB52778.1"/>
    <property type="molecule type" value="Genomic_DNA"/>
</dbReference>
<accession>D3F6Y0</accession>
<dbReference type="AlphaFoldDB" id="D3F6Y0"/>
<keyword evidence="3" id="KW-1185">Reference proteome</keyword>
<dbReference type="KEGG" id="cwo:Cwoe_4364"/>
<gene>
    <name evidence="2" type="ordered locus">Cwoe_4364</name>
</gene>
<dbReference type="OrthoDB" id="9793147at2"/>
<proteinExistence type="predicted"/>
<dbReference type="STRING" id="469383.Cwoe_4364"/>
<dbReference type="InterPro" id="IPR014710">
    <property type="entry name" value="RmlC-like_jellyroll"/>
</dbReference>
<evidence type="ECO:0000313" key="3">
    <source>
        <dbReference type="Proteomes" id="UP000008229"/>
    </source>
</evidence>
<evidence type="ECO:0000313" key="2">
    <source>
        <dbReference type="EMBL" id="ADB52778.1"/>
    </source>
</evidence>
<dbReference type="InterPro" id="IPR025979">
    <property type="entry name" value="ChrR-like_cupin_dom"/>
</dbReference>
<dbReference type="RefSeq" id="WP_012935829.1">
    <property type="nucleotide sequence ID" value="NC_013739.1"/>
</dbReference>
<feature type="domain" description="ChrR-like cupin" evidence="1">
    <location>
        <begin position="10"/>
        <end position="108"/>
    </location>
</feature>
<dbReference type="HOGENOM" id="CLU_146491_1_0_11"/>
<reference evidence="3" key="2">
    <citation type="submission" date="2010-01" db="EMBL/GenBank/DDBJ databases">
        <title>The complete genome of Conexibacter woesei DSM 14684.</title>
        <authorList>
            <consortium name="US DOE Joint Genome Institute (JGI-PGF)"/>
            <person name="Lucas S."/>
            <person name="Copeland A."/>
            <person name="Lapidus A."/>
            <person name="Glavina del Rio T."/>
            <person name="Dalin E."/>
            <person name="Tice H."/>
            <person name="Bruce D."/>
            <person name="Goodwin L."/>
            <person name="Pitluck S."/>
            <person name="Kyrpides N."/>
            <person name="Mavromatis K."/>
            <person name="Ivanova N."/>
            <person name="Mikhailova N."/>
            <person name="Chertkov O."/>
            <person name="Brettin T."/>
            <person name="Detter J.C."/>
            <person name="Han C."/>
            <person name="Larimer F."/>
            <person name="Land M."/>
            <person name="Hauser L."/>
            <person name="Markowitz V."/>
            <person name="Cheng J.-F."/>
            <person name="Hugenholtz P."/>
            <person name="Woyke T."/>
            <person name="Wu D."/>
            <person name="Pukall R."/>
            <person name="Steenblock K."/>
            <person name="Schneider S."/>
            <person name="Klenk H.-P."/>
            <person name="Eisen J.A."/>
        </authorList>
    </citation>
    <scope>NUCLEOTIDE SEQUENCE [LARGE SCALE GENOMIC DNA]</scope>
    <source>
        <strain evidence="3">DSM 14684 / CIP 108061 / JCM 11494 / NBRC 100937 / ID131577</strain>
    </source>
</reference>
<organism evidence="2 3">
    <name type="scientific">Conexibacter woesei (strain DSM 14684 / CCUG 47730 / CIP 108061 / JCM 11494 / NBRC 100937 / ID131577)</name>
    <dbReference type="NCBI Taxonomy" id="469383"/>
    <lineage>
        <taxon>Bacteria</taxon>
        <taxon>Bacillati</taxon>
        <taxon>Actinomycetota</taxon>
        <taxon>Thermoleophilia</taxon>
        <taxon>Solirubrobacterales</taxon>
        <taxon>Conexibacteraceae</taxon>
        <taxon>Conexibacter</taxon>
    </lineage>
</organism>
<dbReference type="Gene3D" id="2.60.120.10">
    <property type="entry name" value="Jelly Rolls"/>
    <property type="match status" value="1"/>
</dbReference>
<sequence length="116" mass="12684">MSKPEAEFFPTGDVGWTRVAGDADGLTERILAADEARSVATRILRFEPGADTSPNGVQVHDFWEEVYILDGAIHDVTLGRTFAAGEYACRPPGMRHGPWTSPGGCTTFEVRYRAEP</sequence>
<dbReference type="Proteomes" id="UP000008229">
    <property type="component" value="Chromosome"/>
</dbReference>
<reference evidence="2 3" key="1">
    <citation type="journal article" date="2010" name="Stand. Genomic Sci.">
        <title>Complete genome sequence of Conexibacter woesei type strain (ID131577).</title>
        <authorList>
            <person name="Pukall R."/>
            <person name="Lapidus A."/>
            <person name="Glavina Del Rio T."/>
            <person name="Copeland A."/>
            <person name="Tice H."/>
            <person name="Cheng J.-F."/>
            <person name="Lucas S."/>
            <person name="Chen F."/>
            <person name="Nolan M."/>
            <person name="Bruce D."/>
            <person name="Goodwin L."/>
            <person name="Pitluck S."/>
            <person name="Mavromatis K."/>
            <person name="Ivanova N."/>
            <person name="Ovchinnikova G."/>
            <person name="Pati A."/>
            <person name="Chen A."/>
            <person name="Palaniappan K."/>
            <person name="Land M."/>
            <person name="Hauser L."/>
            <person name="Chang Y.-J."/>
            <person name="Jeffries C.D."/>
            <person name="Chain P."/>
            <person name="Meincke L."/>
            <person name="Sims D."/>
            <person name="Brettin T."/>
            <person name="Detter J.C."/>
            <person name="Rohde M."/>
            <person name="Goeker M."/>
            <person name="Bristow J."/>
            <person name="Eisen J.A."/>
            <person name="Markowitz V."/>
            <person name="Kyrpides N.C."/>
            <person name="Klenk H.-P."/>
            <person name="Hugenholtz P."/>
        </authorList>
    </citation>
    <scope>NUCLEOTIDE SEQUENCE [LARGE SCALE GENOMIC DNA]</scope>
    <source>
        <strain evidence="3">DSM 14684 / CIP 108061 / JCM 11494 / NBRC 100937 / ID131577</strain>
    </source>
</reference>
<evidence type="ECO:0000259" key="1">
    <source>
        <dbReference type="Pfam" id="PF12973"/>
    </source>
</evidence>
<dbReference type="Pfam" id="PF12973">
    <property type="entry name" value="Cupin_7"/>
    <property type="match status" value="1"/>
</dbReference>
<dbReference type="InterPro" id="IPR011051">
    <property type="entry name" value="RmlC_Cupin_sf"/>
</dbReference>